<protein>
    <recommendedName>
        <fullName evidence="1">Recombinase zinc beta ribbon domain-containing protein</fullName>
    </recommendedName>
</protein>
<organism evidence="2 3">
    <name type="scientific">Actinomyces urogenitalis</name>
    <dbReference type="NCBI Taxonomy" id="103621"/>
    <lineage>
        <taxon>Bacteria</taxon>
        <taxon>Bacillati</taxon>
        <taxon>Actinomycetota</taxon>
        <taxon>Actinomycetes</taxon>
        <taxon>Actinomycetales</taxon>
        <taxon>Actinomycetaceae</taxon>
        <taxon>Actinomyces</taxon>
    </lineage>
</organism>
<accession>A0A2I1KRA0</accession>
<dbReference type="EMBL" id="PKHA01000010">
    <property type="protein sequence ID" value="PKY98146.1"/>
    <property type="molecule type" value="Genomic_DNA"/>
</dbReference>
<dbReference type="RefSeq" id="WP_101638284.1">
    <property type="nucleotide sequence ID" value="NZ_JBKUIE010000001.1"/>
</dbReference>
<dbReference type="Proteomes" id="UP000234778">
    <property type="component" value="Unassembled WGS sequence"/>
</dbReference>
<name>A0A2I1KRA0_9ACTO</name>
<dbReference type="InterPro" id="IPR025827">
    <property type="entry name" value="Zn_ribbon_recom_dom"/>
</dbReference>
<evidence type="ECO:0000313" key="3">
    <source>
        <dbReference type="Proteomes" id="UP000234778"/>
    </source>
</evidence>
<dbReference type="GeneID" id="81709011"/>
<reference evidence="2 3" key="1">
    <citation type="submission" date="2017-12" db="EMBL/GenBank/DDBJ databases">
        <title>Phylogenetic diversity of female urinary microbiome.</title>
        <authorList>
            <person name="Thomas-White K."/>
            <person name="Wolfe A.J."/>
        </authorList>
    </citation>
    <scope>NUCLEOTIDE SEQUENCE [LARGE SCALE GENOMIC DNA]</scope>
    <source>
        <strain evidence="2 3">UMB0319</strain>
    </source>
</reference>
<feature type="domain" description="Recombinase zinc beta ribbon" evidence="1">
    <location>
        <begin position="74"/>
        <end position="124"/>
    </location>
</feature>
<sequence length="232" mass="25848">MHYPDLATVQARLTYRLTSFLLENLAAGHTVEWMDAFRAQRHVAETLGIADRELPWLGTRVDPQGYKSFGLRMSGKIVCGDCGRRFGHKTWHSGTPNRVDVWECPTNYVKRGTCATSHLYQEVLLVKMAEALQVLAVRNRAAVDQVVDSLRATGVRRRPSTLHTAIDKLLTAPPTQITLHLPDFLAVLEGGCMLTDGRLGFVFITGEAVTLDLPHRWSPLLRADNLAATRCC</sequence>
<gene>
    <name evidence="2" type="ORF">CYJ26_08700</name>
</gene>
<evidence type="ECO:0000259" key="1">
    <source>
        <dbReference type="Pfam" id="PF13408"/>
    </source>
</evidence>
<comment type="caution">
    <text evidence="2">The sequence shown here is derived from an EMBL/GenBank/DDBJ whole genome shotgun (WGS) entry which is preliminary data.</text>
</comment>
<proteinExistence type="predicted"/>
<dbReference type="Pfam" id="PF13408">
    <property type="entry name" value="Zn_ribbon_recom"/>
    <property type="match status" value="1"/>
</dbReference>
<evidence type="ECO:0000313" key="2">
    <source>
        <dbReference type="EMBL" id="PKY98146.1"/>
    </source>
</evidence>
<dbReference type="AlphaFoldDB" id="A0A2I1KRA0"/>